<organism evidence="4">
    <name type="scientific">Magallana gigas</name>
    <name type="common">Pacific oyster</name>
    <name type="synonym">Crassostrea gigas</name>
    <dbReference type="NCBI Taxonomy" id="29159"/>
    <lineage>
        <taxon>Eukaryota</taxon>
        <taxon>Metazoa</taxon>
        <taxon>Spiralia</taxon>
        <taxon>Lophotrochozoa</taxon>
        <taxon>Mollusca</taxon>
        <taxon>Bivalvia</taxon>
        <taxon>Autobranchia</taxon>
        <taxon>Pteriomorphia</taxon>
        <taxon>Ostreida</taxon>
        <taxon>Ostreoidea</taxon>
        <taxon>Ostreidae</taxon>
        <taxon>Magallana</taxon>
    </lineage>
</organism>
<gene>
    <name evidence="4" type="ORF">CGI_10012285</name>
</gene>
<dbReference type="InParanoid" id="K1PU06"/>
<dbReference type="InterPro" id="IPR042635">
    <property type="entry name" value="MEGF10/SREC1/2-like"/>
</dbReference>
<proteinExistence type="predicted"/>
<evidence type="ECO:0000256" key="3">
    <source>
        <dbReference type="SAM" id="Phobius"/>
    </source>
</evidence>
<dbReference type="AlphaFoldDB" id="K1PU06"/>
<evidence type="ECO:0000313" key="4">
    <source>
        <dbReference type="EMBL" id="EKC27777.1"/>
    </source>
</evidence>
<sequence>MAFPRPLLFDGPVGSRRGPTPLKENGGECSVCGLVPRTGYLLTRDVTTRGICTSEDSTACSQQLASLKLCGYCFPKSDPDSLQSVTLGSSETVIRRVLRAGMVNFVKQNVCVRKGKSGCCINYHLDNKTNTCIECPDGSYNEDCRDKCPYPFYGHKCGSICDCSNETCNHVTGCNSSKTTIDGETESNFDPRKIWIIVSISVAVVLIVVVIGVICRCALSKSGIDYQPKHIQNSTRRQQASCENDSSVRRHCDSEQPLCHQEPDCGTPSDFYTDNSENPYAQITDTARLMPRTKHTPKEVPIPQAPLSRSMPGSKCEETIPYDVLSLKIGSVSDLSSCDWSAPTAHWSKTCAPPPVVKNKPLPPLKRKSFLFPDDSSGYLEEKYVTGPSRSSEAEIKSLPNAPPPPTKIHQNGEIRSTKPAKKLPTPPKRTVTLVKKPDKVPRNPPMPPKKPPKDSFVYAGSSDNGDPAIPNGSTSMQHESTAEKKSKTAHFMPNTVLRREKSLKANLQKDALNKRKTNGKSYNLSGLLEVDDMPPPNFEEEEGGSGSQDPLQNGAPPPTVFRKCQTVLKNKMNRISALKFAGNPLRYSFARPQNS</sequence>
<dbReference type="GO" id="GO:0005044">
    <property type="term" value="F:scavenger receptor activity"/>
    <property type="evidence" value="ECO:0007669"/>
    <property type="project" value="InterPro"/>
</dbReference>
<feature type="region of interest" description="Disordered" evidence="2">
    <location>
        <begin position="295"/>
        <end position="314"/>
    </location>
</feature>
<keyword evidence="1" id="KW-0245">EGF-like domain</keyword>
<feature type="region of interest" description="Disordered" evidence="2">
    <location>
        <begin position="1"/>
        <end position="22"/>
    </location>
</feature>
<feature type="transmembrane region" description="Helical" evidence="3">
    <location>
        <begin position="194"/>
        <end position="219"/>
    </location>
</feature>
<reference evidence="4" key="1">
    <citation type="journal article" date="2012" name="Nature">
        <title>The oyster genome reveals stress adaptation and complexity of shell formation.</title>
        <authorList>
            <person name="Zhang G."/>
            <person name="Fang X."/>
            <person name="Guo X."/>
            <person name="Li L."/>
            <person name="Luo R."/>
            <person name="Xu F."/>
            <person name="Yang P."/>
            <person name="Zhang L."/>
            <person name="Wang X."/>
            <person name="Qi H."/>
            <person name="Xiong Z."/>
            <person name="Que H."/>
            <person name="Xie Y."/>
            <person name="Holland P.W."/>
            <person name="Paps J."/>
            <person name="Zhu Y."/>
            <person name="Wu F."/>
            <person name="Chen Y."/>
            <person name="Wang J."/>
            <person name="Peng C."/>
            <person name="Meng J."/>
            <person name="Yang L."/>
            <person name="Liu J."/>
            <person name="Wen B."/>
            <person name="Zhang N."/>
            <person name="Huang Z."/>
            <person name="Zhu Q."/>
            <person name="Feng Y."/>
            <person name="Mount A."/>
            <person name="Hedgecock D."/>
            <person name="Xu Z."/>
            <person name="Liu Y."/>
            <person name="Domazet-Loso T."/>
            <person name="Du Y."/>
            <person name="Sun X."/>
            <person name="Zhang S."/>
            <person name="Liu B."/>
            <person name="Cheng P."/>
            <person name="Jiang X."/>
            <person name="Li J."/>
            <person name="Fan D."/>
            <person name="Wang W."/>
            <person name="Fu W."/>
            <person name="Wang T."/>
            <person name="Wang B."/>
            <person name="Zhang J."/>
            <person name="Peng Z."/>
            <person name="Li Y."/>
            <person name="Li N."/>
            <person name="Wang J."/>
            <person name="Chen M."/>
            <person name="He Y."/>
            <person name="Tan F."/>
            <person name="Song X."/>
            <person name="Zheng Q."/>
            <person name="Huang R."/>
            <person name="Yang H."/>
            <person name="Du X."/>
            <person name="Chen L."/>
            <person name="Yang M."/>
            <person name="Gaffney P.M."/>
            <person name="Wang S."/>
            <person name="Luo L."/>
            <person name="She Z."/>
            <person name="Ming Y."/>
            <person name="Huang W."/>
            <person name="Zhang S."/>
            <person name="Huang B."/>
            <person name="Zhang Y."/>
            <person name="Qu T."/>
            <person name="Ni P."/>
            <person name="Miao G."/>
            <person name="Wang J."/>
            <person name="Wang Q."/>
            <person name="Steinberg C.E."/>
            <person name="Wang H."/>
            <person name="Li N."/>
            <person name="Qian L."/>
            <person name="Zhang G."/>
            <person name="Li Y."/>
            <person name="Yang H."/>
            <person name="Liu X."/>
            <person name="Wang J."/>
            <person name="Yin Y."/>
            <person name="Wang J."/>
        </authorList>
    </citation>
    <scope>NUCLEOTIDE SEQUENCE [LARGE SCALE GENOMIC DNA]</scope>
    <source>
        <strain evidence="4">05x7-T-G4-1.051#20</strain>
    </source>
</reference>
<name>K1PU06_MAGGI</name>
<accession>K1PU06</accession>
<dbReference type="PANTHER" id="PTHR24043:SF8">
    <property type="entry name" value="EGF-LIKE DOMAIN-CONTAINING PROTEIN"/>
    <property type="match status" value="1"/>
</dbReference>
<dbReference type="EMBL" id="JH818022">
    <property type="protein sequence ID" value="EKC27777.1"/>
    <property type="molecule type" value="Genomic_DNA"/>
</dbReference>
<feature type="region of interest" description="Disordered" evidence="2">
    <location>
        <begin position="384"/>
        <end position="562"/>
    </location>
</feature>
<dbReference type="HOGENOM" id="CLU_458023_0_0_1"/>
<evidence type="ECO:0000256" key="1">
    <source>
        <dbReference type="ARBA" id="ARBA00022536"/>
    </source>
</evidence>
<keyword evidence="3" id="KW-1133">Transmembrane helix</keyword>
<protein>
    <submittedName>
        <fullName evidence="4">Uncharacterized protein</fullName>
    </submittedName>
</protein>
<dbReference type="Gene3D" id="2.170.300.10">
    <property type="entry name" value="Tie2 ligand-binding domain superfamily"/>
    <property type="match status" value="1"/>
</dbReference>
<dbReference type="PANTHER" id="PTHR24043">
    <property type="entry name" value="SCAVENGER RECEPTOR CLASS F"/>
    <property type="match status" value="1"/>
</dbReference>
<evidence type="ECO:0000256" key="2">
    <source>
        <dbReference type="SAM" id="MobiDB-lite"/>
    </source>
</evidence>
<keyword evidence="3" id="KW-0812">Transmembrane</keyword>
<keyword evidence="3" id="KW-0472">Membrane</keyword>